<protein>
    <submittedName>
        <fullName evidence="2">Uncharacterized protein</fullName>
    </submittedName>
</protein>
<feature type="coiled-coil region" evidence="1">
    <location>
        <begin position="391"/>
        <end position="418"/>
    </location>
</feature>
<keyword evidence="1" id="KW-0175">Coiled coil</keyword>
<proteinExistence type="predicted"/>
<dbReference type="EMBL" id="JADGJD010002479">
    <property type="protein sequence ID" value="KAJ3032345.1"/>
    <property type="molecule type" value="Genomic_DNA"/>
</dbReference>
<evidence type="ECO:0000313" key="2">
    <source>
        <dbReference type="EMBL" id="KAJ3032345.1"/>
    </source>
</evidence>
<evidence type="ECO:0000313" key="3">
    <source>
        <dbReference type="Proteomes" id="UP001212841"/>
    </source>
</evidence>
<name>A0AAD5WWX9_9FUNG</name>
<keyword evidence="3" id="KW-1185">Reference proteome</keyword>
<dbReference type="AlphaFoldDB" id="A0AAD5WWX9"/>
<organism evidence="2 3">
    <name type="scientific">Rhizophlyctis rosea</name>
    <dbReference type="NCBI Taxonomy" id="64517"/>
    <lineage>
        <taxon>Eukaryota</taxon>
        <taxon>Fungi</taxon>
        <taxon>Fungi incertae sedis</taxon>
        <taxon>Chytridiomycota</taxon>
        <taxon>Chytridiomycota incertae sedis</taxon>
        <taxon>Chytridiomycetes</taxon>
        <taxon>Rhizophlyctidales</taxon>
        <taxon>Rhizophlyctidaceae</taxon>
        <taxon>Rhizophlyctis</taxon>
    </lineage>
</organism>
<dbReference type="Proteomes" id="UP001212841">
    <property type="component" value="Unassembled WGS sequence"/>
</dbReference>
<feature type="non-terminal residue" evidence="2">
    <location>
        <position position="440"/>
    </location>
</feature>
<sequence>MVRYLSSLNEIDTPWLLNASLSGPLMPAGEGADLGSGSNPFNQAYVSEIVNKQGPLRVNDVSSAAPIVLINDNGTVTPQLCHDETLLVSADGELGVNADSMKFDFKAPLKLEEDQTDRLGGTVSLLLDGDDFGVEGGKLDLKETTYKGFGSVKIGGLSDVDFLDQVISDDDLNLPKVKGVRIQTSDDFTQLSGKLSIRPRGLGQIPYYTLSGLGADEGLYYNSVSNTLSVNSILLQRSFVLSPNHAVTQAYLAQFIQAMPGGGIDVLPEVQGTGRREIRVRVDPSGCIMNDPSMGGALDIRCDGIGIVKKAGVLSLNLIGDEDGDVAVTGNSIRSLLSFNAPLVKTGNVVSLQLTVEAPDLTLTPGGLLTCNIDAAPAGGLVKAGSLFSLAKDITDKVDDAAQKADQAAEAADAAKTAGNAAQTTADAAANTASQAAKTA</sequence>
<evidence type="ECO:0000256" key="1">
    <source>
        <dbReference type="SAM" id="Coils"/>
    </source>
</evidence>
<accession>A0AAD5WWX9</accession>
<gene>
    <name evidence="2" type="ORF">HK097_005276</name>
</gene>
<reference evidence="2" key="1">
    <citation type="submission" date="2020-05" db="EMBL/GenBank/DDBJ databases">
        <title>Phylogenomic resolution of chytrid fungi.</title>
        <authorList>
            <person name="Stajich J.E."/>
            <person name="Amses K."/>
            <person name="Simmons R."/>
            <person name="Seto K."/>
            <person name="Myers J."/>
            <person name="Bonds A."/>
            <person name="Quandt C.A."/>
            <person name="Barry K."/>
            <person name="Liu P."/>
            <person name="Grigoriev I."/>
            <person name="Longcore J.E."/>
            <person name="James T.Y."/>
        </authorList>
    </citation>
    <scope>NUCLEOTIDE SEQUENCE</scope>
    <source>
        <strain evidence="2">JEL0318</strain>
    </source>
</reference>
<comment type="caution">
    <text evidence="2">The sequence shown here is derived from an EMBL/GenBank/DDBJ whole genome shotgun (WGS) entry which is preliminary data.</text>
</comment>